<dbReference type="InterPro" id="IPR036871">
    <property type="entry name" value="PX_dom_sf"/>
</dbReference>
<keyword evidence="3" id="KW-0813">Transport</keyword>
<evidence type="ECO:0000313" key="11">
    <source>
        <dbReference type="EMBL" id="CCE88698.1"/>
    </source>
</evidence>
<evidence type="ECO:0000256" key="4">
    <source>
        <dbReference type="ARBA" id="ARBA00022554"/>
    </source>
</evidence>
<dbReference type="Pfam" id="PF00787">
    <property type="entry name" value="PX"/>
    <property type="match status" value="1"/>
</dbReference>
<evidence type="ECO:0000259" key="9">
    <source>
        <dbReference type="PROSITE" id="PS50192"/>
    </source>
</evidence>
<evidence type="ECO:0000259" key="10">
    <source>
        <dbReference type="PROSITE" id="PS50195"/>
    </source>
</evidence>
<evidence type="ECO:0000256" key="5">
    <source>
        <dbReference type="ARBA" id="ARBA00023054"/>
    </source>
</evidence>
<evidence type="ECO:0000256" key="6">
    <source>
        <dbReference type="ARBA" id="ARBA00023136"/>
    </source>
</evidence>
<feature type="compositionally biased region" description="Polar residues" evidence="8">
    <location>
        <begin position="253"/>
        <end position="263"/>
    </location>
</feature>
<name>G8YKW4_PICSO</name>
<organism evidence="11 12">
    <name type="scientific">Pichia sorbitophila (strain ATCC MYA-4447 / BCRC 22081 / CBS 7064 / NBRC 10061 / NRRL Y-12695)</name>
    <name type="common">Hybrid yeast</name>
    <dbReference type="NCBI Taxonomy" id="559304"/>
    <lineage>
        <taxon>Eukaryota</taxon>
        <taxon>Fungi</taxon>
        <taxon>Dikarya</taxon>
        <taxon>Ascomycota</taxon>
        <taxon>Saccharomycotina</taxon>
        <taxon>Pichiomycetes</taxon>
        <taxon>Debaryomycetaceae</taxon>
        <taxon>Millerozyma</taxon>
    </lineage>
</organism>
<sequence length="340" mass="39322">MSAKTVISIPTASTSSDGVQYYHISLKLPLRNITVLRRYSEFITLVNDLSKDLGINTKEFPYKLPPKSQFWKSKNELIESRRNALCEFLNCVVEDRELQNHPIVHQFLQIPGQFKFSPRLFANEKTSSNESQLDIIDTDMDKFAWLDYLRRYRDYLSKLSSSVSTYSITQKADLRSRMSSFLLPNIDKLANCLENLKNEKQIDSKEYETRKSSVDSLKNDFLVLLNHRIFTQPSSKKPASSSSRSGRILGASQDQFPATENSKTVDLSNKELLGQQLQVHRSQDEELNELRKIIRRQREIGEVIKTEVDEQNELLDGFNEDVERTGQKLHKARQDAKRIL</sequence>
<dbReference type="HOGENOM" id="CLU_033748_1_0_1"/>
<dbReference type="InterPro" id="IPR001683">
    <property type="entry name" value="PX_dom"/>
</dbReference>
<dbReference type="GO" id="GO:0048278">
    <property type="term" value="P:vesicle docking"/>
    <property type="evidence" value="ECO:0007669"/>
    <property type="project" value="TreeGrafter"/>
</dbReference>
<dbReference type="GO" id="GO:0031201">
    <property type="term" value="C:SNARE complex"/>
    <property type="evidence" value="ECO:0007669"/>
    <property type="project" value="TreeGrafter"/>
</dbReference>
<feature type="region of interest" description="Disordered" evidence="8">
    <location>
        <begin position="233"/>
        <end position="263"/>
    </location>
</feature>
<dbReference type="CDD" id="cd15858">
    <property type="entry name" value="SNARE_VAM7"/>
    <property type="match status" value="1"/>
</dbReference>
<evidence type="ECO:0000256" key="7">
    <source>
        <dbReference type="ARBA" id="ARBA00054927"/>
    </source>
</evidence>
<dbReference type="GO" id="GO:0035091">
    <property type="term" value="F:phosphatidylinositol binding"/>
    <property type="evidence" value="ECO:0007669"/>
    <property type="project" value="InterPro"/>
</dbReference>
<dbReference type="GO" id="GO:0007034">
    <property type="term" value="P:vacuolar transport"/>
    <property type="evidence" value="ECO:0007669"/>
    <property type="project" value="UniProtKB-ARBA"/>
</dbReference>
<proteinExistence type="predicted"/>
<dbReference type="SMART" id="SM00312">
    <property type="entry name" value="PX"/>
    <property type="match status" value="1"/>
</dbReference>
<dbReference type="SMART" id="SM00397">
    <property type="entry name" value="t_SNARE"/>
    <property type="match status" value="1"/>
</dbReference>
<evidence type="ECO:0000256" key="3">
    <source>
        <dbReference type="ARBA" id="ARBA00022448"/>
    </source>
</evidence>
<dbReference type="OMA" id="DSFDTRW"/>
<dbReference type="GO" id="GO:0012505">
    <property type="term" value="C:endomembrane system"/>
    <property type="evidence" value="ECO:0007669"/>
    <property type="project" value="UniProtKB-ARBA"/>
</dbReference>
<evidence type="ECO:0000256" key="1">
    <source>
        <dbReference type="ARBA" id="ARBA00004116"/>
    </source>
</evidence>
<dbReference type="PANTHER" id="PTHR19957">
    <property type="entry name" value="SYNTAXIN"/>
    <property type="match status" value="1"/>
</dbReference>
<feature type="compositionally biased region" description="Low complexity" evidence="8">
    <location>
        <begin position="233"/>
        <end position="252"/>
    </location>
</feature>
<keyword evidence="5" id="KW-0175">Coiled coil</keyword>
<reference evidence="11 12" key="1">
    <citation type="journal article" date="2012" name="G3 (Bethesda)">
        <title>Pichia sorbitophila, an interspecies yeast hybrid reveals early steps of genome resolution following polyploidization.</title>
        <authorList>
            <person name="Leh Louis V."/>
            <person name="Despons L."/>
            <person name="Friedrich A."/>
            <person name="Martin T."/>
            <person name="Durrens P."/>
            <person name="Casaregola S."/>
            <person name="Neuveglise C."/>
            <person name="Fairhead C."/>
            <person name="Marck C."/>
            <person name="Cruz J.A."/>
            <person name="Straub M.L."/>
            <person name="Kugler V."/>
            <person name="Sacerdot C."/>
            <person name="Uzunov Z."/>
            <person name="Thierry A."/>
            <person name="Weiss S."/>
            <person name="Bleykasten C."/>
            <person name="De Montigny J."/>
            <person name="Jacques N."/>
            <person name="Jung P."/>
            <person name="Lemaire M."/>
            <person name="Mallet S."/>
            <person name="Morel G."/>
            <person name="Richard G.F."/>
            <person name="Sarkar A."/>
            <person name="Savel G."/>
            <person name="Schacherer J."/>
            <person name="Seret M.L."/>
            <person name="Talla E."/>
            <person name="Samson G."/>
            <person name="Jubin C."/>
            <person name="Poulain J."/>
            <person name="Vacherie B."/>
            <person name="Barbe V."/>
            <person name="Pelletier E."/>
            <person name="Sherman D.J."/>
            <person name="Westhof E."/>
            <person name="Weissenbach J."/>
            <person name="Baret P.V."/>
            <person name="Wincker P."/>
            <person name="Gaillardin C."/>
            <person name="Dujon B."/>
            <person name="Souciet J.L."/>
        </authorList>
    </citation>
    <scope>NUCLEOTIDE SEQUENCE [LARGE SCALE GENOMIC DNA]</scope>
    <source>
        <strain evidence="12">ATCC MYA-4447 / BCRC 22081 / CBS 7064 / NBRC 10061 / NRRL Y-12695</strain>
    </source>
</reference>
<dbReference type="Proteomes" id="UP000005222">
    <property type="component" value="Chromosome F"/>
</dbReference>
<dbReference type="InterPro" id="IPR000727">
    <property type="entry name" value="T_SNARE_dom"/>
</dbReference>
<dbReference type="Gene3D" id="3.30.1520.10">
    <property type="entry name" value="Phox-like domain"/>
    <property type="match status" value="1"/>
</dbReference>
<dbReference type="GO" id="GO:0097576">
    <property type="term" value="P:vacuole fusion"/>
    <property type="evidence" value="ECO:0007669"/>
    <property type="project" value="UniProtKB-ARBA"/>
</dbReference>
<dbReference type="SUPFAM" id="SSF58038">
    <property type="entry name" value="SNARE fusion complex"/>
    <property type="match status" value="1"/>
</dbReference>
<keyword evidence="6" id="KW-0472">Membrane</keyword>
<dbReference type="PROSITE" id="PS50195">
    <property type="entry name" value="PX"/>
    <property type="match status" value="1"/>
</dbReference>
<comment type="function">
    <text evidence="7">Essential for proper morphogenesis of the vacuole. May exist as structural reinforcement on the surface of the vacuolar membrane and be required for maintenance against rupture by osmotic pressure.</text>
</comment>
<feature type="domain" description="PX" evidence="10">
    <location>
        <begin position="1"/>
        <end position="115"/>
    </location>
</feature>
<accession>G8YKW4</accession>
<comment type="subcellular location">
    <subcellularLocation>
        <location evidence="2">Membrane</location>
    </subcellularLocation>
    <subcellularLocation>
        <location evidence="1">Vacuole</location>
    </subcellularLocation>
</comment>
<dbReference type="OrthoDB" id="428895at2759"/>
<dbReference type="STRING" id="559304.G8YKW4"/>
<dbReference type="InterPro" id="IPR045242">
    <property type="entry name" value="Syntaxin"/>
</dbReference>
<dbReference type="Gene3D" id="1.20.5.110">
    <property type="match status" value="1"/>
</dbReference>
<evidence type="ECO:0000256" key="8">
    <source>
        <dbReference type="SAM" id="MobiDB-lite"/>
    </source>
</evidence>
<dbReference type="PROSITE" id="PS50192">
    <property type="entry name" value="T_SNARE"/>
    <property type="match status" value="1"/>
</dbReference>
<dbReference type="FunFam" id="1.20.5.110:FF:000058">
    <property type="entry name" value="VAM7p Vacuolar SNARE protein"/>
    <property type="match status" value="1"/>
</dbReference>
<feature type="domain" description="T-SNARE coiled-coil homology" evidence="9">
    <location>
        <begin position="277"/>
        <end position="339"/>
    </location>
</feature>
<dbReference type="eggNOG" id="ENOG502R27B">
    <property type="taxonomic scope" value="Eukaryota"/>
</dbReference>
<dbReference type="InParanoid" id="G8YKW4"/>
<dbReference type="GO" id="GO:0005484">
    <property type="term" value="F:SNAP receptor activity"/>
    <property type="evidence" value="ECO:0007669"/>
    <property type="project" value="TreeGrafter"/>
</dbReference>
<evidence type="ECO:0000256" key="2">
    <source>
        <dbReference type="ARBA" id="ARBA00004370"/>
    </source>
</evidence>
<dbReference type="AlphaFoldDB" id="G8YKW4"/>
<evidence type="ECO:0000313" key="12">
    <source>
        <dbReference type="Proteomes" id="UP000005222"/>
    </source>
</evidence>
<dbReference type="PANTHER" id="PTHR19957:SF124">
    <property type="entry name" value="SYNTAXIN-8"/>
    <property type="match status" value="1"/>
</dbReference>
<dbReference type="GO" id="GO:0006906">
    <property type="term" value="P:vesicle fusion"/>
    <property type="evidence" value="ECO:0007669"/>
    <property type="project" value="TreeGrafter"/>
</dbReference>
<keyword evidence="4" id="KW-0926">Vacuole</keyword>
<gene>
    <name evidence="11" type="primary">Piso0_001475</name>
    <name evidence="11" type="ORF">GNLVRS01_PISO0F07221g</name>
</gene>
<dbReference type="SUPFAM" id="SSF64268">
    <property type="entry name" value="PX domain"/>
    <property type="match status" value="1"/>
</dbReference>
<keyword evidence="12" id="KW-1185">Reference proteome</keyword>
<dbReference type="GO" id="GO:0000149">
    <property type="term" value="F:SNARE binding"/>
    <property type="evidence" value="ECO:0007669"/>
    <property type="project" value="TreeGrafter"/>
</dbReference>
<dbReference type="EMBL" id="FO082054">
    <property type="protein sequence ID" value="CCE88698.1"/>
    <property type="molecule type" value="Genomic_DNA"/>
</dbReference>
<dbReference type="FunCoup" id="G8YKW4">
    <property type="interactions" value="245"/>
</dbReference>
<dbReference type="GO" id="GO:0000329">
    <property type="term" value="C:fungal-type vacuole membrane"/>
    <property type="evidence" value="ECO:0007669"/>
    <property type="project" value="UniProtKB-ARBA"/>
</dbReference>
<dbReference type="GO" id="GO:0006886">
    <property type="term" value="P:intracellular protein transport"/>
    <property type="evidence" value="ECO:0007669"/>
    <property type="project" value="TreeGrafter"/>
</dbReference>
<protein>
    <submittedName>
        <fullName evidence="11">Piso0_001475 protein</fullName>
    </submittedName>
</protein>
<dbReference type="CDD" id="cd06897">
    <property type="entry name" value="PX_SNARE"/>
    <property type="match status" value="1"/>
</dbReference>